<accession>A0A2P6RT11</accession>
<comment type="subcellular location">
    <subcellularLocation>
        <location evidence="1">Secreted</location>
    </subcellularLocation>
</comment>
<feature type="chain" id="PRO_5015129306" evidence="11">
    <location>
        <begin position="23"/>
        <end position="741"/>
    </location>
</feature>
<dbReference type="EMBL" id="PDCK01000040">
    <property type="protein sequence ID" value="PRQ49569.1"/>
    <property type="molecule type" value="Genomic_DNA"/>
</dbReference>
<feature type="signal peptide" evidence="11">
    <location>
        <begin position="1"/>
        <end position="22"/>
    </location>
</feature>
<keyword evidence="16" id="KW-1185">Reference proteome</keyword>
<evidence type="ECO:0000256" key="3">
    <source>
        <dbReference type="ARBA" id="ARBA00022525"/>
    </source>
</evidence>
<evidence type="ECO:0000259" key="14">
    <source>
        <dbReference type="Pfam" id="PF17766"/>
    </source>
</evidence>
<dbReference type="InterPro" id="IPR000209">
    <property type="entry name" value="Peptidase_S8/S53_dom"/>
</dbReference>
<dbReference type="SUPFAM" id="SSF52743">
    <property type="entry name" value="Subtilisin-like"/>
    <property type="match status" value="1"/>
</dbReference>
<dbReference type="OMA" id="MTTAYMH"/>
<evidence type="ECO:0000256" key="5">
    <source>
        <dbReference type="ARBA" id="ARBA00022729"/>
    </source>
</evidence>
<name>A0A2P6RT11_ROSCH</name>
<evidence type="ECO:0000256" key="11">
    <source>
        <dbReference type="SAM" id="SignalP"/>
    </source>
</evidence>
<proteinExistence type="inferred from homology"/>
<feature type="active site" description="Charge relay system" evidence="9 10">
    <location>
        <position position="516"/>
    </location>
</feature>
<dbReference type="InterPro" id="IPR015500">
    <property type="entry name" value="Peptidase_S8_subtilisin-rel"/>
</dbReference>
<dbReference type="InterPro" id="IPR010259">
    <property type="entry name" value="S8pro/Inhibitor_I9"/>
</dbReference>
<feature type="active site" description="Charge relay system" evidence="9 10">
    <location>
        <position position="136"/>
    </location>
</feature>
<evidence type="ECO:0000256" key="8">
    <source>
        <dbReference type="ARBA" id="ARBA00023180"/>
    </source>
</evidence>
<protein>
    <submittedName>
        <fullName evidence="15">Putative tripeptidyl-peptidase II</fullName>
        <ecNumber evidence="15">3.4.14.10</ecNumber>
    </submittedName>
</protein>
<dbReference type="Gene3D" id="2.60.40.2310">
    <property type="match status" value="1"/>
</dbReference>
<dbReference type="PROSITE" id="PS00138">
    <property type="entry name" value="SUBTILASE_SER"/>
    <property type="match status" value="1"/>
</dbReference>
<keyword evidence="4 10" id="KW-0645">Protease</keyword>
<dbReference type="SUPFAM" id="SSF54897">
    <property type="entry name" value="Protease propeptides/inhibitors"/>
    <property type="match status" value="1"/>
</dbReference>
<evidence type="ECO:0000256" key="6">
    <source>
        <dbReference type="ARBA" id="ARBA00022801"/>
    </source>
</evidence>
<evidence type="ECO:0000256" key="9">
    <source>
        <dbReference type="PIRSR" id="PIRSR615500-1"/>
    </source>
</evidence>
<evidence type="ECO:0000256" key="1">
    <source>
        <dbReference type="ARBA" id="ARBA00004613"/>
    </source>
</evidence>
<keyword evidence="7 10" id="KW-0720">Serine protease</keyword>
<evidence type="ECO:0000256" key="4">
    <source>
        <dbReference type="ARBA" id="ARBA00022670"/>
    </source>
</evidence>
<dbReference type="GO" id="GO:0004252">
    <property type="term" value="F:serine-type endopeptidase activity"/>
    <property type="evidence" value="ECO:0007669"/>
    <property type="project" value="UniProtKB-UniRule"/>
</dbReference>
<sequence length="741" mass="80635">MSLYPFLIYALFFSYWATVSRSEVFIVRVQNDLKPPQHSINHEWYASTLNTLSATNDSLHYVYNTVFHGFSADLTTQQANQLRQHPEIVSVFRDRLLKHHTTRSPAFLGLNTNETNDQGILKLSDSGANVIIGVIDSGIWPEHRSFHDHGLGPIPSHWKGRCLPGDYENAATFCNRKIIGARYFTRGINNKTEVSSARDDVGHGTHTASTMAGRHVGSASFLGFAKGVASGMAPKARLAVYRVCGKIGCAQSDVLAGIEQAVQDGVDVISMSLGGDSSLPYDKDPIAIATFAATEKGIVCSASGGNAGPDHGTVTNVAPWITTIGASTIDRDFRADLVLGNGRVITGCSLYHGTWPEKASAPLVYTGGMCMELTNKKRIPDLVRGNIVVCNYISTVFPEDFDRIRNAGAVGMVGIEQNDLLATPYSLPALAIRRSARDELLRYMNVTKNARAAMRFRGTVTGVKPAPVVADFSSRGPNLLSPFVVKPDVIAPGVNILAAWPQFDDLSDFSIMSGTSMSCPHVSGIAALLRGARSSWSPAMIKSAMMTTAYTKYRDGGPLLDELHRHQVVWGIGAGHVDPQKALDPGLVYDLKVDDYINFLCASNYSDEQVRAITQKTTACKGRKGFTQPWDFNYPAISPVFDVTRWPKSKDVIVRKSVTNVGEGSSTYIVRSVINPFGVKVRVIPPILKFSKKGEIQSYVVKFTADKNVGVPRHGNVAFGQLIWTDGKHNVSSPITVTYMG</sequence>
<feature type="domain" description="Peptidase S8/S53" evidence="12">
    <location>
        <begin position="127"/>
        <end position="553"/>
    </location>
</feature>
<dbReference type="InterPro" id="IPR045051">
    <property type="entry name" value="SBT"/>
</dbReference>
<dbReference type="InterPro" id="IPR023828">
    <property type="entry name" value="Peptidase_S8_Ser-AS"/>
</dbReference>
<dbReference type="Pfam" id="PF00082">
    <property type="entry name" value="Peptidase_S8"/>
    <property type="match status" value="1"/>
</dbReference>
<keyword evidence="6 10" id="KW-0378">Hydrolase</keyword>
<evidence type="ECO:0000256" key="2">
    <source>
        <dbReference type="ARBA" id="ARBA00011073"/>
    </source>
</evidence>
<evidence type="ECO:0000313" key="15">
    <source>
        <dbReference type="EMBL" id="PRQ49569.1"/>
    </source>
</evidence>
<keyword evidence="3" id="KW-0964">Secreted</keyword>
<dbReference type="PRINTS" id="PR00723">
    <property type="entry name" value="SUBTILISIN"/>
</dbReference>
<feature type="domain" description="Subtilisin-like protease fibronectin type-III" evidence="14">
    <location>
        <begin position="631"/>
        <end position="737"/>
    </location>
</feature>
<organism evidence="15 16">
    <name type="scientific">Rosa chinensis</name>
    <name type="common">China rose</name>
    <dbReference type="NCBI Taxonomy" id="74649"/>
    <lineage>
        <taxon>Eukaryota</taxon>
        <taxon>Viridiplantae</taxon>
        <taxon>Streptophyta</taxon>
        <taxon>Embryophyta</taxon>
        <taxon>Tracheophyta</taxon>
        <taxon>Spermatophyta</taxon>
        <taxon>Magnoliopsida</taxon>
        <taxon>eudicotyledons</taxon>
        <taxon>Gunneridae</taxon>
        <taxon>Pentapetalae</taxon>
        <taxon>rosids</taxon>
        <taxon>fabids</taxon>
        <taxon>Rosales</taxon>
        <taxon>Rosaceae</taxon>
        <taxon>Rosoideae</taxon>
        <taxon>Rosoideae incertae sedis</taxon>
        <taxon>Rosa</taxon>
    </lineage>
</organism>
<dbReference type="OrthoDB" id="206201at2759"/>
<dbReference type="Proteomes" id="UP000238479">
    <property type="component" value="Chromosome 2"/>
</dbReference>
<dbReference type="InterPro" id="IPR041469">
    <property type="entry name" value="Subtilisin-like_FN3"/>
</dbReference>
<dbReference type="Gene3D" id="3.50.30.30">
    <property type="match status" value="1"/>
</dbReference>
<keyword evidence="5 11" id="KW-0732">Signal</keyword>
<feature type="active site" description="Charge relay system" evidence="9 10">
    <location>
        <position position="203"/>
    </location>
</feature>
<evidence type="ECO:0000259" key="13">
    <source>
        <dbReference type="Pfam" id="PF05922"/>
    </source>
</evidence>
<reference evidence="15 16" key="1">
    <citation type="journal article" date="2018" name="Nat. Genet.">
        <title>The Rosa genome provides new insights in the design of modern roses.</title>
        <authorList>
            <person name="Bendahmane M."/>
        </authorList>
    </citation>
    <scope>NUCLEOTIDE SEQUENCE [LARGE SCALE GENOMIC DNA]</scope>
    <source>
        <strain evidence="16">cv. Old Blush</strain>
    </source>
</reference>
<dbReference type="InterPro" id="IPR034197">
    <property type="entry name" value="Peptidases_S8_3"/>
</dbReference>
<dbReference type="GO" id="GO:0006508">
    <property type="term" value="P:proteolysis"/>
    <property type="evidence" value="ECO:0007669"/>
    <property type="project" value="UniProtKB-KW"/>
</dbReference>
<evidence type="ECO:0000259" key="12">
    <source>
        <dbReference type="Pfam" id="PF00082"/>
    </source>
</evidence>
<dbReference type="PANTHER" id="PTHR10795">
    <property type="entry name" value="PROPROTEIN CONVERTASE SUBTILISIN/KEXIN"/>
    <property type="match status" value="1"/>
</dbReference>
<dbReference type="InterPro" id="IPR037045">
    <property type="entry name" value="S8pro/Inhibitor_I9_sf"/>
</dbReference>
<evidence type="ECO:0000256" key="10">
    <source>
        <dbReference type="PROSITE-ProRule" id="PRU01240"/>
    </source>
</evidence>
<comment type="caution">
    <text evidence="15">The sequence shown here is derived from an EMBL/GenBank/DDBJ whole genome shotgun (WGS) entry which is preliminary data.</text>
</comment>
<dbReference type="Gene3D" id="3.30.70.80">
    <property type="entry name" value="Peptidase S8 propeptide/proteinase inhibitor I9"/>
    <property type="match status" value="1"/>
</dbReference>
<dbReference type="GO" id="GO:0009609">
    <property type="term" value="P:response to symbiotic bacterium"/>
    <property type="evidence" value="ECO:0007669"/>
    <property type="project" value="UniProtKB-ARBA"/>
</dbReference>
<dbReference type="InterPro" id="IPR036852">
    <property type="entry name" value="Peptidase_S8/S53_dom_sf"/>
</dbReference>
<dbReference type="Pfam" id="PF05922">
    <property type="entry name" value="Inhibitor_I9"/>
    <property type="match status" value="1"/>
</dbReference>
<dbReference type="FunFam" id="3.40.50.200:FF:000006">
    <property type="entry name" value="Subtilisin-like protease SBT1.5"/>
    <property type="match status" value="1"/>
</dbReference>
<dbReference type="Gramene" id="PRQ49569">
    <property type="protein sequence ID" value="PRQ49569"/>
    <property type="gene ID" value="RchiOBHm_Chr2g0123391"/>
</dbReference>
<evidence type="ECO:0000256" key="7">
    <source>
        <dbReference type="ARBA" id="ARBA00022825"/>
    </source>
</evidence>
<gene>
    <name evidence="15" type="ORF">RchiOBHm_Chr2g0123391</name>
</gene>
<evidence type="ECO:0000313" key="16">
    <source>
        <dbReference type="Proteomes" id="UP000238479"/>
    </source>
</evidence>
<comment type="similarity">
    <text evidence="2 10">Belongs to the peptidase S8 family.</text>
</comment>
<dbReference type="EC" id="3.4.14.10" evidence="15"/>
<dbReference type="Gene3D" id="3.40.50.200">
    <property type="entry name" value="Peptidase S8/S53 domain"/>
    <property type="match status" value="1"/>
</dbReference>
<dbReference type="CDD" id="cd02120">
    <property type="entry name" value="PA_subtilisin_like"/>
    <property type="match status" value="1"/>
</dbReference>
<dbReference type="GO" id="GO:0008240">
    <property type="term" value="F:tripeptidyl-peptidase activity"/>
    <property type="evidence" value="ECO:0007669"/>
    <property type="project" value="UniProtKB-EC"/>
</dbReference>
<dbReference type="AlphaFoldDB" id="A0A2P6RT11"/>
<dbReference type="FunFam" id="3.30.70.80:FF:000003">
    <property type="entry name" value="Subtilisin-like protease SBT1.9"/>
    <property type="match status" value="1"/>
</dbReference>
<dbReference type="PROSITE" id="PS51892">
    <property type="entry name" value="SUBTILASE"/>
    <property type="match status" value="1"/>
</dbReference>
<dbReference type="GO" id="GO:0005576">
    <property type="term" value="C:extracellular region"/>
    <property type="evidence" value="ECO:0007669"/>
    <property type="project" value="UniProtKB-SubCell"/>
</dbReference>
<dbReference type="CDD" id="cd04852">
    <property type="entry name" value="Peptidases_S8_3"/>
    <property type="match status" value="1"/>
</dbReference>
<dbReference type="Pfam" id="PF17766">
    <property type="entry name" value="fn3_6"/>
    <property type="match status" value="1"/>
</dbReference>
<feature type="domain" description="Inhibitor I9" evidence="13">
    <location>
        <begin position="24"/>
        <end position="99"/>
    </location>
</feature>
<keyword evidence="8" id="KW-0325">Glycoprotein</keyword>